<protein>
    <recommendedName>
        <fullName evidence="3">C2H2-type domain-containing protein</fullName>
    </recommendedName>
</protein>
<keyword evidence="1" id="KW-0862">Zinc</keyword>
<organism evidence="4 5">
    <name type="scientific">Portunus trituberculatus</name>
    <name type="common">Swimming crab</name>
    <name type="synonym">Neptunus trituberculatus</name>
    <dbReference type="NCBI Taxonomy" id="210409"/>
    <lineage>
        <taxon>Eukaryota</taxon>
        <taxon>Metazoa</taxon>
        <taxon>Ecdysozoa</taxon>
        <taxon>Arthropoda</taxon>
        <taxon>Crustacea</taxon>
        <taxon>Multicrustacea</taxon>
        <taxon>Malacostraca</taxon>
        <taxon>Eumalacostraca</taxon>
        <taxon>Eucarida</taxon>
        <taxon>Decapoda</taxon>
        <taxon>Pleocyemata</taxon>
        <taxon>Brachyura</taxon>
        <taxon>Eubrachyura</taxon>
        <taxon>Portunoidea</taxon>
        <taxon>Portunidae</taxon>
        <taxon>Portuninae</taxon>
        <taxon>Portunus</taxon>
    </lineage>
</organism>
<comment type="caution">
    <text evidence="4">The sequence shown here is derived from an EMBL/GenBank/DDBJ whole genome shotgun (WGS) entry which is preliminary data.</text>
</comment>
<dbReference type="OrthoDB" id="6747683at2759"/>
<evidence type="ECO:0000256" key="1">
    <source>
        <dbReference type="PROSITE-ProRule" id="PRU00042"/>
    </source>
</evidence>
<dbReference type="GO" id="GO:0008270">
    <property type="term" value="F:zinc ion binding"/>
    <property type="evidence" value="ECO:0007669"/>
    <property type="project" value="UniProtKB-KW"/>
</dbReference>
<feature type="domain" description="C2H2-type" evidence="3">
    <location>
        <begin position="47"/>
        <end position="74"/>
    </location>
</feature>
<keyword evidence="5" id="KW-1185">Reference proteome</keyword>
<reference evidence="4 5" key="1">
    <citation type="submission" date="2019-05" db="EMBL/GenBank/DDBJ databases">
        <title>Another draft genome of Portunus trituberculatus and its Hox gene families provides insights of decapod evolution.</title>
        <authorList>
            <person name="Jeong J.-H."/>
            <person name="Song I."/>
            <person name="Kim S."/>
            <person name="Choi T."/>
            <person name="Kim D."/>
            <person name="Ryu S."/>
            <person name="Kim W."/>
        </authorList>
    </citation>
    <scope>NUCLEOTIDE SEQUENCE [LARGE SCALE GENOMIC DNA]</scope>
    <source>
        <tissue evidence="4">Muscle</tissue>
    </source>
</reference>
<dbReference type="Gene3D" id="3.30.160.60">
    <property type="entry name" value="Classic Zinc Finger"/>
    <property type="match status" value="1"/>
</dbReference>
<evidence type="ECO:0000256" key="2">
    <source>
        <dbReference type="SAM" id="MobiDB-lite"/>
    </source>
</evidence>
<gene>
    <name evidence="4" type="ORF">E2C01_058373</name>
</gene>
<dbReference type="SUPFAM" id="SSF57667">
    <property type="entry name" value="beta-beta-alpha zinc fingers"/>
    <property type="match status" value="1"/>
</dbReference>
<feature type="region of interest" description="Disordered" evidence="2">
    <location>
        <begin position="1"/>
        <end position="33"/>
    </location>
</feature>
<sequence>MEPTYSSLSRNGTNYNSKTSPEQTSDSCSSSEDEALDDILDDENYWLKCALCGKKFATKKLLDIHMLDHGSKKNTCRV</sequence>
<feature type="compositionally biased region" description="Polar residues" evidence="2">
    <location>
        <begin position="1"/>
        <end position="28"/>
    </location>
</feature>
<dbReference type="AlphaFoldDB" id="A0A5B7GVE7"/>
<dbReference type="InterPro" id="IPR013087">
    <property type="entry name" value="Znf_C2H2_type"/>
</dbReference>
<evidence type="ECO:0000313" key="5">
    <source>
        <dbReference type="Proteomes" id="UP000324222"/>
    </source>
</evidence>
<dbReference type="EMBL" id="VSRR010021846">
    <property type="protein sequence ID" value="MPC64261.1"/>
    <property type="molecule type" value="Genomic_DNA"/>
</dbReference>
<evidence type="ECO:0000313" key="4">
    <source>
        <dbReference type="EMBL" id="MPC64261.1"/>
    </source>
</evidence>
<proteinExistence type="predicted"/>
<name>A0A5B7GVE7_PORTR</name>
<dbReference type="Proteomes" id="UP000324222">
    <property type="component" value="Unassembled WGS sequence"/>
</dbReference>
<dbReference type="PROSITE" id="PS00028">
    <property type="entry name" value="ZINC_FINGER_C2H2_1"/>
    <property type="match status" value="1"/>
</dbReference>
<evidence type="ECO:0000259" key="3">
    <source>
        <dbReference type="PROSITE" id="PS50157"/>
    </source>
</evidence>
<accession>A0A5B7GVE7</accession>
<keyword evidence="1" id="KW-0479">Metal-binding</keyword>
<keyword evidence="1" id="KW-0863">Zinc-finger</keyword>
<dbReference type="PROSITE" id="PS50157">
    <property type="entry name" value="ZINC_FINGER_C2H2_2"/>
    <property type="match status" value="1"/>
</dbReference>
<dbReference type="InterPro" id="IPR036236">
    <property type="entry name" value="Znf_C2H2_sf"/>
</dbReference>